<reference evidence="2 3" key="1">
    <citation type="submission" date="2018-05" db="EMBL/GenBank/DDBJ databases">
        <title>Micromonospora from Atacama Desert.</title>
        <authorList>
            <person name="Carro L."/>
            <person name="Goodfellow M."/>
            <person name="Klenk H.-P."/>
        </authorList>
    </citation>
    <scope>NUCLEOTIDE SEQUENCE [LARGE SCALE GENOMIC DNA]</scope>
    <source>
        <strain evidence="2 3">LB32</strain>
    </source>
</reference>
<sequence>MTMLGSFLQALATKLVEEILKLLVQWLAPKALRSVPHRASPNCPRCGGYGVRRWAPGGMWMFLPSLLAFAWGFGFTVLGVPVVVLTVVAVLVSDGVGGVPTALFAPLGLLVPAGLMVAGAFGLAHYHSYPPKWCARCHGRWPRRERDEYLRASAPVVTCGCGQRLRVPRTAAGARLRCPRCRTEHASPAPAGC</sequence>
<accession>A0A3N9XL34</accession>
<dbReference type="EMBL" id="QGSY01000223">
    <property type="protein sequence ID" value="RQX07327.1"/>
    <property type="molecule type" value="Genomic_DNA"/>
</dbReference>
<evidence type="ECO:0000313" key="2">
    <source>
        <dbReference type="EMBL" id="RQX07327.1"/>
    </source>
</evidence>
<dbReference type="AlphaFoldDB" id="A0A3N9XL34"/>
<name>A0A3N9XL34_9ACTN</name>
<proteinExistence type="predicted"/>
<evidence type="ECO:0000313" key="3">
    <source>
        <dbReference type="Proteomes" id="UP000266889"/>
    </source>
</evidence>
<keyword evidence="3" id="KW-1185">Reference proteome</keyword>
<gene>
    <name evidence="2" type="ORF">DLJ58_21920</name>
</gene>
<keyword evidence="1" id="KW-0472">Membrane</keyword>
<protein>
    <submittedName>
        <fullName evidence="2">Uncharacterized protein</fullName>
    </submittedName>
</protein>
<keyword evidence="1" id="KW-1133">Transmembrane helix</keyword>
<feature type="transmembrane region" description="Helical" evidence="1">
    <location>
        <begin position="62"/>
        <end position="91"/>
    </location>
</feature>
<organism evidence="2 3">
    <name type="scientific">Micromonospora arida</name>
    <dbReference type="NCBI Taxonomy" id="2203715"/>
    <lineage>
        <taxon>Bacteria</taxon>
        <taxon>Bacillati</taxon>
        <taxon>Actinomycetota</taxon>
        <taxon>Actinomycetes</taxon>
        <taxon>Micromonosporales</taxon>
        <taxon>Micromonosporaceae</taxon>
        <taxon>Micromonospora</taxon>
    </lineage>
</organism>
<feature type="transmembrane region" description="Helical" evidence="1">
    <location>
        <begin position="103"/>
        <end position="126"/>
    </location>
</feature>
<dbReference type="Proteomes" id="UP000266889">
    <property type="component" value="Unassembled WGS sequence"/>
</dbReference>
<comment type="caution">
    <text evidence="2">The sequence shown here is derived from an EMBL/GenBank/DDBJ whole genome shotgun (WGS) entry which is preliminary data.</text>
</comment>
<keyword evidence="1" id="KW-0812">Transmembrane</keyword>
<evidence type="ECO:0000256" key="1">
    <source>
        <dbReference type="SAM" id="Phobius"/>
    </source>
</evidence>